<dbReference type="GO" id="GO:0016301">
    <property type="term" value="F:kinase activity"/>
    <property type="evidence" value="ECO:0007669"/>
    <property type="project" value="UniProtKB-KW"/>
</dbReference>
<dbReference type="EMBL" id="JAGIOO010000001">
    <property type="protein sequence ID" value="MBP2476824.1"/>
    <property type="molecule type" value="Genomic_DNA"/>
</dbReference>
<comment type="caution">
    <text evidence="1">The sequence shown here is derived from an EMBL/GenBank/DDBJ whole genome shotgun (WGS) entry which is preliminary data.</text>
</comment>
<organism evidence="1 2">
    <name type="scientific">Crossiella equi</name>
    <dbReference type="NCBI Taxonomy" id="130796"/>
    <lineage>
        <taxon>Bacteria</taxon>
        <taxon>Bacillati</taxon>
        <taxon>Actinomycetota</taxon>
        <taxon>Actinomycetes</taxon>
        <taxon>Pseudonocardiales</taxon>
        <taxon>Pseudonocardiaceae</taxon>
        <taxon>Crossiella</taxon>
    </lineage>
</organism>
<dbReference type="InterPro" id="IPR027417">
    <property type="entry name" value="P-loop_NTPase"/>
</dbReference>
<evidence type="ECO:0000313" key="1">
    <source>
        <dbReference type="EMBL" id="MBP2476824.1"/>
    </source>
</evidence>
<gene>
    <name evidence="1" type="ORF">JOF53_005696</name>
</gene>
<dbReference type="SUPFAM" id="SSF52540">
    <property type="entry name" value="P-loop containing nucleoside triphosphate hydrolases"/>
    <property type="match status" value="1"/>
</dbReference>
<keyword evidence="2" id="KW-1185">Reference proteome</keyword>
<reference evidence="1 2" key="1">
    <citation type="submission" date="2021-03" db="EMBL/GenBank/DDBJ databases">
        <title>Sequencing the genomes of 1000 actinobacteria strains.</title>
        <authorList>
            <person name="Klenk H.-P."/>
        </authorList>
    </citation>
    <scope>NUCLEOTIDE SEQUENCE [LARGE SCALE GENOMIC DNA]</scope>
    <source>
        <strain evidence="1 2">DSM 44580</strain>
    </source>
</reference>
<evidence type="ECO:0000313" key="2">
    <source>
        <dbReference type="Proteomes" id="UP001519363"/>
    </source>
</evidence>
<sequence length="186" mass="19988">MTEPRLIVLTGISAAGKTTVGRLLAEEFERGAFVEGDLVREMVRRGRVDMSPEPSGEALAQLRLRYRQTAALASSFVEAGFTAVLEDVIVGAELLEFLAAVRAPRTHLVVLAPSVAAVTAREGGRDKVAYGARWQPELLDRVVRDSTPRLGLWLDTTIQTPAGTVAEILSRLPESLLSPELVGGSV</sequence>
<proteinExistence type="predicted"/>
<protein>
    <submittedName>
        <fullName evidence="1">Thymidylate kinase</fullName>
    </submittedName>
</protein>
<name>A0ABS5AJR9_9PSEU</name>
<dbReference type="Gene3D" id="3.40.50.300">
    <property type="entry name" value="P-loop containing nucleotide triphosphate hydrolases"/>
    <property type="match status" value="1"/>
</dbReference>
<dbReference type="Proteomes" id="UP001519363">
    <property type="component" value="Unassembled WGS sequence"/>
</dbReference>
<dbReference type="RefSeq" id="WP_086784929.1">
    <property type="nucleotide sequence ID" value="NZ_JAGIOO010000001.1"/>
</dbReference>
<accession>A0ABS5AJR9</accession>
<keyword evidence="1" id="KW-0418">Kinase</keyword>
<keyword evidence="1" id="KW-0808">Transferase</keyword>
<dbReference type="Pfam" id="PF13671">
    <property type="entry name" value="AAA_33"/>
    <property type="match status" value="1"/>
</dbReference>